<dbReference type="Proteomes" id="UP001303701">
    <property type="component" value="Chromosome"/>
</dbReference>
<dbReference type="Pfam" id="PF00005">
    <property type="entry name" value="ABC_tran"/>
    <property type="match status" value="1"/>
</dbReference>
<proteinExistence type="predicted"/>
<dbReference type="InterPro" id="IPR003439">
    <property type="entry name" value="ABC_transporter-like_ATP-bd"/>
</dbReference>
<feature type="domain" description="ABC transporter" evidence="3">
    <location>
        <begin position="3"/>
        <end position="213"/>
    </location>
</feature>
<keyword evidence="2 4" id="KW-0067">ATP-binding</keyword>
<dbReference type="InterPro" id="IPR027417">
    <property type="entry name" value="P-loop_NTPase"/>
</dbReference>
<dbReference type="InterPro" id="IPR017871">
    <property type="entry name" value="ABC_transporter-like_CS"/>
</dbReference>
<dbReference type="PANTHER" id="PTHR24220">
    <property type="entry name" value="IMPORT ATP-BINDING PROTEIN"/>
    <property type="match status" value="1"/>
</dbReference>
<evidence type="ECO:0000256" key="1">
    <source>
        <dbReference type="ARBA" id="ARBA00022741"/>
    </source>
</evidence>
<evidence type="ECO:0000313" key="4">
    <source>
        <dbReference type="EMBL" id="WNF34956.1"/>
    </source>
</evidence>
<dbReference type="Gene3D" id="3.40.50.300">
    <property type="entry name" value="P-loop containing nucleotide triphosphate hydrolases"/>
    <property type="match status" value="1"/>
</dbReference>
<dbReference type="PANTHER" id="PTHR24220:SF86">
    <property type="entry name" value="ABC TRANSPORTER ABCH.1"/>
    <property type="match status" value="1"/>
</dbReference>
<evidence type="ECO:0000259" key="3">
    <source>
        <dbReference type="PROSITE" id="PS50893"/>
    </source>
</evidence>
<dbReference type="EMBL" id="CP134501">
    <property type="protein sequence ID" value="WNF34956.1"/>
    <property type="molecule type" value="Genomic_DNA"/>
</dbReference>
<organism evidence="4 5">
    <name type="scientific">Aeribacillus composti</name>
    <dbReference type="NCBI Taxonomy" id="1868734"/>
    <lineage>
        <taxon>Bacteria</taxon>
        <taxon>Bacillati</taxon>
        <taxon>Bacillota</taxon>
        <taxon>Bacilli</taxon>
        <taxon>Bacillales</taxon>
        <taxon>Bacillaceae</taxon>
        <taxon>Aeribacillus</taxon>
    </lineage>
</organism>
<dbReference type="GeneID" id="301127386"/>
<reference evidence="4 5" key="1">
    <citation type="submission" date="2023-09" db="EMBL/GenBank/DDBJ databases">
        <title>Different Types of Thermotolerant Ring-Cleaving Dioxygenases derived from Aeribacillus composti HB-1 applied for multiple aromatic hydrocarbons removal.</title>
        <authorList>
            <person name="Cao L."/>
            <person name="Li M."/>
            <person name="Ma T."/>
        </authorList>
    </citation>
    <scope>NUCLEOTIDE SEQUENCE [LARGE SCALE GENOMIC DNA]</scope>
    <source>
        <strain evidence="4 5">HB-1</strain>
    </source>
</reference>
<evidence type="ECO:0000256" key="2">
    <source>
        <dbReference type="ARBA" id="ARBA00022840"/>
    </source>
</evidence>
<dbReference type="SUPFAM" id="SSF52540">
    <property type="entry name" value="P-loop containing nucleoside triphosphate hydrolases"/>
    <property type="match status" value="1"/>
</dbReference>
<dbReference type="InterPro" id="IPR015854">
    <property type="entry name" value="ABC_transpr_LolD-like"/>
</dbReference>
<sequence>MLIEARNISVKIGTRTVLKEESVTCKPGMVTAFIGPSGAGKTTLLHCLGLLLPIDKGSIYLNGMDITNYNTFQRRQFWQKHVSFILQDYGIMDEESVAFNVTMKSSLFGKRIGGNKERLLQSLDQTGLKGRESELASYLSGGEKQRLALARAIYKDANILLVDEPTASLDKDNRQLVIQLLKKFARRDRTVVVSTHDAEMIAASDVIHELKFPT</sequence>
<keyword evidence="1" id="KW-0547">Nucleotide-binding</keyword>
<evidence type="ECO:0000313" key="5">
    <source>
        <dbReference type="Proteomes" id="UP001303701"/>
    </source>
</evidence>
<dbReference type="GO" id="GO:0005524">
    <property type="term" value="F:ATP binding"/>
    <property type="evidence" value="ECO:0007669"/>
    <property type="project" value="UniProtKB-KW"/>
</dbReference>
<dbReference type="RefSeq" id="WP_066247412.1">
    <property type="nucleotide sequence ID" value="NZ_CP134501.1"/>
</dbReference>
<dbReference type="SMART" id="SM00382">
    <property type="entry name" value="AAA"/>
    <property type="match status" value="1"/>
</dbReference>
<accession>A0ABY9WIN4</accession>
<keyword evidence="5" id="KW-1185">Reference proteome</keyword>
<dbReference type="PROSITE" id="PS00211">
    <property type="entry name" value="ABC_TRANSPORTER_1"/>
    <property type="match status" value="1"/>
</dbReference>
<dbReference type="InterPro" id="IPR003593">
    <property type="entry name" value="AAA+_ATPase"/>
</dbReference>
<dbReference type="PROSITE" id="PS50893">
    <property type="entry name" value="ABC_TRANSPORTER_2"/>
    <property type="match status" value="1"/>
</dbReference>
<protein>
    <submittedName>
        <fullName evidence="4">ATP-binding cassette domain-containing protein</fullName>
    </submittedName>
</protein>
<gene>
    <name evidence="4" type="ORF">RI196_15435</name>
</gene>
<name>A0ABY9WIN4_9BACI</name>